<dbReference type="InterPro" id="IPR005195">
    <property type="entry name" value="Glyco_hydro_65_M"/>
</dbReference>
<dbReference type="EC" id="3.2.1.28" evidence="3"/>
<dbReference type="PANTHER" id="PTHR11051">
    <property type="entry name" value="GLYCOSYL HYDROLASE-RELATED"/>
    <property type="match status" value="1"/>
</dbReference>
<gene>
    <name evidence="8" type="ORF">BGAL_0004g00380</name>
</gene>
<proteinExistence type="inferred from homology"/>
<sequence length="1072" mass="118480">MIIFRSTNNFDMITGVSLLLPLAVVSLLPAIALGADYGDEVNPASQFKTKTIPDGTMPPLPDFGVLAGHRLSSWDDENLTLTTNVLIPGNFLARKHLSNGYIGLAEASLGPFFERDFNQTHRDGKQPTEPWPEFNPRQSFAGIIGFFDRQHNTTETNYPELLDRGDESVISGIPHFTDISITAGDQVLNATVDLATISNFSSSLNLMNATASWSYTWTPNLNGSSSFGIEYMAFISAARVNVAAVQLTVTPLNNTTEKITITDILDGRSAVRSFLGQKGHDDASSIYVSNYPNGLPDVSAWTYSTAKFPNSSLSSISPRSIVSPNNNPMTIGQEWNLKLQSGHPIIFQKFVGIASTDKFPNAQTTAAQASDNATRDGWDVLYAEHTSIWNQRMQSKIVDYRNPTTGRLPENDTTAEVDQINAVVSRYMILQTLLQEDGNDLNDNGISVGGITADPYAGMTFWDMDIWMFPGIALTDPDYALQMIKYRVKMYSQAKANTQEDYVQEKYNFDNDSILYSWTSGRYGNATGTGPTLDYEYHINTDVAKMMLDYRRITRNEEYFREELWPVVESVGHTIEGVLKKDDQGKWNIWNMTDPDEWTNHVKNGAFTQASFFQIMNSIISIKKEYNETIPLTWLDIAENITIPVSSSGITLEYEDMPSNITVKQADVTLMLHPLSLPESSKPINYTLERKQADLQYYTQKQSLHGPAMTFAINTIATLRYGRSGCSASTYNKMGVFSNLRAPWFLMSEQANDDINANGGYPPAFPFLTGHGGTMQIAFYGYLGLDSSQDVLTIQPTLPPPKQHLTLNEFNWAGYTFSASMNNTHTNITFTGVSPSSSNPQNTTSVPMVQNLPASRHPQFNFTLSLNQTLTLENDMYWQDLTTSNNLIQCLPIVGSDPTELNRWPESVNDGDVGTSWQPENTKGSSISIDTTSVAGERIKTINVVWGQRIPTSAFVIIFNSTNASEGEEFILPLPDLDTPDVANTIAIRDVDALADAMSSDDSPEGDGEENSGDDVRLEEGHKTTYTLPDDRMVHMGDTAVLQIAGCIGTTCGVFGDEAGATVEEWEIIGES</sequence>
<dbReference type="InterPro" id="IPR037018">
    <property type="entry name" value="GH65_N"/>
</dbReference>
<evidence type="ECO:0000313" key="8">
    <source>
        <dbReference type="EMBL" id="THV55760.1"/>
    </source>
</evidence>
<dbReference type="OrthoDB" id="200349at2759"/>
<dbReference type="Pfam" id="PF03636">
    <property type="entry name" value="Glyco_hydro_65N"/>
    <property type="match status" value="1"/>
</dbReference>
<feature type="region of interest" description="Disordered" evidence="4">
    <location>
        <begin position="997"/>
        <end position="1020"/>
    </location>
</feature>
<accession>A0A4S8RD73</accession>
<dbReference type="Gene3D" id="2.70.98.40">
    <property type="entry name" value="Glycoside hydrolase, family 65, N-terminal domain"/>
    <property type="match status" value="1"/>
</dbReference>
<evidence type="ECO:0000256" key="2">
    <source>
        <dbReference type="ARBA" id="ARBA00006768"/>
    </source>
</evidence>
<feature type="chain" id="PRO_5020910951" description="alpha,alpha-trehalase" evidence="5">
    <location>
        <begin position="35"/>
        <end position="1072"/>
    </location>
</feature>
<evidence type="ECO:0000256" key="5">
    <source>
        <dbReference type="SAM" id="SignalP"/>
    </source>
</evidence>
<dbReference type="GO" id="GO:0005993">
    <property type="term" value="P:trehalose catabolic process"/>
    <property type="evidence" value="ECO:0007669"/>
    <property type="project" value="TreeGrafter"/>
</dbReference>
<dbReference type="EMBL" id="PQXL01000004">
    <property type="protein sequence ID" value="THV55760.1"/>
    <property type="molecule type" value="Genomic_DNA"/>
</dbReference>
<comment type="similarity">
    <text evidence="2">Belongs to the glycosyl hydrolase 65 family.</text>
</comment>
<dbReference type="SUPFAM" id="SSF48208">
    <property type="entry name" value="Six-hairpin glycosidases"/>
    <property type="match status" value="1"/>
</dbReference>
<evidence type="ECO:0000313" key="9">
    <source>
        <dbReference type="Proteomes" id="UP000308671"/>
    </source>
</evidence>
<dbReference type="InterPro" id="IPR008928">
    <property type="entry name" value="6-hairpin_glycosidase_sf"/>
</dbReference>
<evidence type="ECO:0000259" key="6">
    <source>
        <dbReference type="Pfam" id="PF03632"/>
    </source>
</evidence>
<dbReference type="Pfam" id="PF03632">
    <property type="entry name" value="Glyco_hydro_65m"/>
    <property type="match status" value="1"/>
</dbReference>
<dbReference type="PANTHER" id="PTHR11051:SF8">
    <property type="entry name" value="PROTEIN-GLUCOSYLGALACTOSYLHYDROXYLYSINE GLUCOSIDASE"/>
    <property type="match status" value="1"/>
</dbReference>
<dbReference type="Proteomes" id="UP000308671">
    <property type="component" value="Unassembled WGS sequence"/>
</dbReference>
<dbReference type="GO" id="GO:0009277">
    <property type="term" value="C:fungal-type cell wall"/>
    <property type="evidence" value="ECO:0007669"/>
    <property type="project" value="TreeGrafter"/>
</dbReference>
<evidence type="ECO:0000256" key="3">
    <source>
        <dbReference type="ARBA" id="ARBA00012757"/>
    </source>
</evidence>
<dbReference type="GO" id="GO:0004555">
    <property type="term" value="F:alpha,alpha-trehalase activity"/>
    <property type="evidence" value="ECO:0007669"/>
    <property type="project" value="UniProtKB-EC"/>
</dbReference>
<dbReference type="InterPro" id="IPR012341">
    <property type="entry name" value="6hp_glycosidase-like_sf"/>
</dbReference>
<feature type="domain" description="Glycoside hydrolase family 65 central catalytic" evidence="6">
    <location>
        <begin position="429"/>
        <end position="695"/>
    </location>
</feature>
<organism evidence="8 9">
    <name type="scientific">Botrytis galanthina</name>
    <dbReference type="NCBI Taxonomy" id="278940"/>
    <lineage>
        <taxon>Eukaryota</taxon>
        <taxon>Fungi</taxon>
        <taxon>Dikarya</taxon>
        <taxon>Ascomycota</taxon>
        <taxon>Pezizomycotina</taxon>
        <taxon>Leotiomycetes</taxon>
        <taxon>Helotiales</taxon>
        <taxon>Sclerotiniaceae</taxon>
        <taxon>Botrytis</taxon>
    </lineage>
</organism>
<evidence type="ECO:0000256" key="1">
    <source>
        <dbReference type="ARBA" id="ARBA00001576"/>
    </source>
</evidence>
<feature type="signal peptide" evidence="5">
    <location>
        <begin position="1"/>
        <end position="34"/>
    </location>
</feature>
<feature type="compositionally biased region" description="Acidic residues" evidence="4">
    <location>
        <begin position="1002"/>
        <end position="1013"/>
    </location>
</feature>
<reference evidence="8 9" key="1">
    <citation type="submission" date="2017-12" db="EMBL/GenBank/DDBJ databases">
        <title>Comparative genomics of Botrytis spp.</title>
        <authorList>
            <person name="Valero-Jimenez C.A."/>
            <person name="Tapia P."/>
            <person name="Veloso J."/>
            <person name="Silva-Moreno E."/>
            <person name="Staats M."/>
            <person name="Valdes J.H."/>
            <person name="Van Kan J.A.L."/>
        </authorList>
    </citation>
    <scope>NUCLEOTIDE SEQUENCE [LARGE SCALE GENOMIC DNA]</scope>
    <source>
        <strain evidence="8 9">MUCL435</strain>
    </source>
</reference>
<dbReference type="AlphaFoldDB" id="A0A4S8RD73"/>
<evidence type="ECO:0000256" key="4">
    <source>
        <dbReference type="SAM" id="MobiDB-lite"/>
    </source>
</evidence>
<dbReference type="InterPro" id="IPR005196">
    <property type="entry name" value="Glyco_hydro_65_N"/>
</dbReference>
<evidence type="ECO:0000259" key="7">
    <source>
        <dbReference type="Pfam" id="PF03636"/>
    </source>
</evidence>
<comment type="catalytic activity">
    <reaction evidence="1">
        <text>alpha,alpha-trehalose + H2O = alpha-D-glucose + beta-D-glucose</text>
        <dbReference type="Rhea" id="RHEA:32675"/>
        <dbReference type="ChEBI" id="CHEBI:15377"/>
        <dbReference type="ChEBI" id="CHEBI:15903"/>
        <dbReference type="ChEBI" id="CHEBI:16551"/>
        <dbReference type="ChEBI" id="CHEBI:17925"/>
        <dbReference type="EC" id="3.2.1.28"/>
    </reaction>
</comment>
<dbReference type="InterPro" id="IPR011013">
    <property type="entry name" value="Gal_mutarotase_sf_dom"/>
</dbReference>
<dbReference type="SUPFAM" id="SSF74650">
    <property type="entry name" value="Galactose mutarotase-like"/>
    <property type="match status" value="1"/>
</dbReference>
<keyword evidence="5" id="KW-0732">Signal</keyword>
<keyword evidence="9" id="KW-1185">Reference proteome</keyword>
<protein>
    <recommendedName>
        <fullName evidence="3">alpha,alpha-trehalase</fullName>
        <ecNumber evidence="3">3.2.1.28</ecNumber>
    </recommendedName>
</protein>
<dbReference type="Gene3D" id="1.50.10.10">
    <property type="match status" value="1"/>
</dbReference>
<feature type="domain" description="Glycoside hydrolase family 65 N-terminal" evidence="7">
    <location>
        <begin position="96"/>
        <end position="356"/>
    </location>
</feature>
<comment type="caution">
    <text evidence="8">The sequence shown here is derived from an EMBL/GenBank/DDBJ whole genome shotgun (WGS) entry which is preliminary data.</text>
</comment>
<name>A0A4S8RD73_9HELO</name>
<dbReference type="GO" id="GO:0030246">
    <property type="term" value="F:carbohydrate binding"/>
    <property type="evidence" value="ECO:0007669"/>
    <property type="project" value="InterPro"/>
</dbReference>